<dbReference type="AlphaFoldDB" id="A0A3N7G6U6"/>
<dbReference type="InterPro" id="IPR021109">
    <property type="entry name" value="Peptidase_aspartic_dom_sf"/>
</dbReference>
<name>A0A3N7G6U6_POPTR</name>
<proteinExistence type="predicted"/>
<dbReference type="STRING" id="3694.A0A3N7G6U6"/>
<gene>
    <name evidence="1" type="ORF">POPTR_004G201200</name>
</gene>
<dbReference type="Proteomes" id="UP000006729">
    <property type="component" value="Chromosome 4"/>
</dbReference>
<dbReference type="SUPFAM" id="SSF50630">
    <property type="entry name" value="Acid proteases"/>
    <property type="match status" value="1"/>
</dbReference>
<evidence type="ECO:0000313" key="1">
    <source>
        <dbReference type="EMBL" id="RQO89588.1"/>
    </source>
</evidence>
<dbReference type="EMBL" id="CM009293">
    <property type="protein sequence ID" value="RQO89588.1"/>
    <property type="molecule type" value="Genomic_DNA"/>
</dbReference>
<evidence type="ECO:0000313" key="2">
    <source>
        <dbReference type="Proteomes" id="UP000006729"/>
    </source>
</evidence>
<keyword evidence="2" id="KW-1185">Reference proteome</keyword>
<protein>
    <submittedName>
        <fullName evidence="1">Uncharacterized protein</fullName>
    </submittedName>
</protein>
<accession>A0A3N7G6U6</accession>
<organism evidence="1 2">
    <name type="scientific">Populus trichocarpa</name>
    <name type="common">Western balsam poplar</name>
    <name type="synonym">Populus balsamifera subsp. trichocarpa</name>
    <dbReference type="NCBI Taxonomy" id="3694"/>
    <lineage>
        <taxon>Eukaryota</taxon>
        <taxon>Viridiplantae</taxon>
        <taxon>Streptophyta</taxon>
        <taxon>Embryophyta</taxon>
        <taxon>Tracheophyta</taxon>
        <taxon>Spermatophyta</taxon>
        <taxon>Magnoliopsida</taxon>
        <taxon>eudicotyledons</taxon>
        <taxon>Gunneridae</taxon>
        <taxon>Pentapetalae</taxon>
        <taxon>rosids</taxon>
        <taxon>fabids</taxon>
        <taxon>Malpighiales</taxon>
        <taxon>Salicaceae</taxon>
        <taxon>Saliceae</taxon>
        <taxon>Populus</taxon>
    </lineage>
</organism>
<sequence>MVTGSDIVWFPCTFWEFCKNCSFSSPSSRIQPFIPKQSSSSKLPGCKNPKCSWIHHTNIRAL</sequence>
<reference evidence="1 2" key="1">
    <citation type="journal article" date="2006" name="Science">
        <title>The genome of black cottonwood, Populus trichocarpa (Torr. &amp; Gray).</title>
        <authorList>
            <person name="Tuskan G.A."/>
            <person name="Difazio S."/>
            <person name="Jansson S."/>
            <person name="Bohlmann J."/>
            <person name="Grigoriev I."/>
            <person name="Hellsten U."/>
            <person name="Putnam N."/>
            <person name="Ralph S."/>
            <person name="Rombauts S."/>
            <person name="Salamov A."/>
            <person name="Schein J."/>
            <person name="Sterck L."/>
            <person name="Aerts A."/>
            <person name="Bhalerao R.R."/>
            <person name="Bhalerao R.P."/>
            <person name="Blaudez D."/>
            <person name="Boerjan W."/>
            <person name="Brun A."/>
            <person name="Brunner A."/>
            <person name="Busov V."/>
            <person name="Campbell M."/>
            <person name="Carlson J."/>
            <person name="Chalot M."/>
            <person name="Chapman J."/>
            <person name="Chen G.L."/>
            <person name="Cooper D."/>
            <person name="Coutinho P.M."/>
            <person name="Couturier J."/>
            <person name="Covert S."/>
            <person name="Cronk Q."/>
            <person name="Cunningham R."/>
            <person name="Davis J."/>
            <person name="Degroeve S."/>
            <person name="Dejardin A."/>
            <person name="Depamphilis C."/>
            <person name="Detter J."/>
            <person name="Dirks B."/>
            <person name="Dubchak I."/>
            <person name="Duplessis S."/>
            <person name="Ehlting J."/>
            <person name="Ellis B."/>
            <person name="Gendler K."/>
            <person name="Goodstein D."/>
            <person name="Gribskov M."/>
            <person name="Grimwood J."/>
            <person name="Groover A."/>
            <person name="Gunter L."/>
            <person name="Hamberger B."/>
            <person name="Heinze B."/>
            <person name="Helariutta Y."/>
            <person name="Henrissat B."/>
            <person name="Holligan D."/>
            <person name="Holt R."/>
            <person name="Huang W."/>
            <person name="Islam-Faridi N."/>
            <person name="Jones S."/>
            <person name="Jones-Rhoades M."/>
            <person name="Jorgensen R."/>
            <person name="Joshi C."/>
            <person name="Kangasjarvi J."/>
            <person name="Karlsson J."/>
            <person name="Kelleher C."/>
            <person name="Kirkpatrick R."/>
            <person name="Kirst M."/>
            <person name="Kohler A."/>
            <person name="Kalluri U."/>
            <person name="Larimer F."/>
            <person name="Leebens-Mack J."/>
            <person name="Leple J.C."/>
            <person name="Locascio P."/>
            <person name="Lou Y."/>
            <person name="Lucas S."/>
            <person name="Martin F."/>
            <person name="Montanini B."/>
            <person name="Napoli C."/>
            <person name="Nelson D.R."/>
            <person name="Nelson C."/>
            <person name="Nieminen K."/>
            <person name="Nilsson O."/>
            <person name="Pereda V."/>
            <person name="Peter G."/>
            <person name="Philippe R."/>
            <person name="Pilate G."/>
            <person name="Poliakov A."/>
            <person name="Razumovskaya J."/>
            <person name="Richardson P."/>
            <person name="Rinaldi C."/>
            <person name="Ritland K."/>
            <person name="Rouze P."/>
            <person name="Ryaboy D."/>
            <person name="Schmutz J."/>
            <person name="Schrader J."/>
            <person name="Segerman B."/>
            <person name="Shin H."/>
            <person name="Siddiqui A."/>
            <person name="Sterky F."/>
            <person name="Terry A."/>
            <person name="Tsai C.J."/>
            <person name="Uberbacher E."/>
            <person name="Unneberg P."/>
            <person name="Vahala J."/>
            <person name="Wall K."/>
            <person name="Wessler S."/>
            <person name="Yang G."/>
            <person name="Yin T."/>
            <person name="Douglas C."/>
            <person name="Marra M."/>
            <person name="Sandberg G."/>
            <person name="Van de Peer Y."/>
            <person name="Rokhsar D."/>
        </authorList>
    </citation>
    <scope>NUCLEOTIDE SEQUENCE [LARGE SCALE GENOMIC DNA]</scope>
    <source>
        <strain evidence="2">cv. Nisqually</strain>
    </source>
</reference>
<dbReference type="InParanoid" id="A0A3N7G6U6"/>